<dbReference type="SUPFAM" id="SSF53335">
    <property type="entry name" value="S-adenosyl-L-methionine-dependent methyltransferases"/>
    <property type="match status" value="1"/>
</dbReference>
<organism evidence="7 8">
    <name type="scientific">Senna tora</name>
    <dbReference type="NCBI Taxonomy" id="362788"/>
    <lineage>
        <taxon>Eukaryota</taxon>
        <taxon>Viridiplantae</taxon>
        <taxon>Streptophyta</taxon>
        <taxon>Embryophyta</taxon>
        <taxon>Tracheophyta</taxon>
        <taxon>Spermatophyta</taxon>
        <taxon>Magnoliopsida</taxon>
        <taxon>eudicotyledons</taxon>
        <taxon>Gunneridae</taxon>
        <taxon>Pentapetalae</taxon>
        <taxon>rosids</taxon>
        <taxon>fabids</taxon>
        <taxon>Fabales</taxon>
        <taxon>Fabaceae</taxon>
        <taxon>Caesalpinioideae</taxon>
        <taxon>Cassia clade</taxon>
        <taxon>Senna</taxon>
    </lineage>
</organism>
<dbReference type="SUPFAM" id="SSF46785">
    <property type="entry name" value="Winged helix' DNA-binding domain"/>
    <property type="match status" value="1"/>
</dbReference>
<dbReference type="OrthoDB" id="1417278at2759"/>
<accession>A0A834SXI8</accession>
<dbReference type="AlphaFoldDB" id="A0A834SXI8"/>
<keyword evidence="3" id="KW-0949">S-adenosyl-L-methionine</keyword>
<proteinExistence type="predicted"/>
<dbReference type="GO" id="GO:0046983">
    <property type="term" value="F:protein dimerization activity"/>
    <property type="evidence" value="ECO:0007669"/>
    <property type="project" value="InterPro"/>
</dbReference>
<evidence type="ECO:0000256" key="2">
    <source>
        <dbReference type="ARBA" id="ARBA00022679"/>
    </source>
</evidence>
<dbReference type="PANTHER" id="PTHR11746">
    <property type="entry name" value="O-METHYLTRANSFERASE"/>
    <property type="match status" value="1"/>
</dbReference>
<dbReference type="InterPro" id="IPR036390">
    <property type="entry name" value="WH_DNA-bd_sf"/>
</dbReference>
<dbReference type="PROSITE" id="PS51683">
    <property type="entry name" value="SAM_OMT_II"/>
    <property type="match status" value="1"/>
</dbReference>
<dbReference type="InterPro" id="IPR012967">
    <property type="entry name" value="COMT_dimerisation"/>
</dbReference>
<evidence type="ECO:0000313" key="7">
    <source>
        <dbReference type="EMBL" id="KAF7811556.1"/>
    </source>
</evidence>
<dbReference type="GO" id="GO:0008171">
    <property type="term" value="F:O-methyltransferase activity"/>
    <property type="evidence" value="ECO:0007669"/>
    <property type="project" value="InterPro"/>
</dbReference>
<dbReference type="Pfam" id="PF00891">
    <property type="entry name" value="Methyltransf_2"/>
    <property type="match status" value="1"/>
</dbReference>
<protein>
    <submittedName>
        <fullName evidence="7">Trans-resveratrol di-O-methyltransferase-like</fullName>
    </submittedName>
</protein>
<name>A0A834SXI8_9FABA</name>
<feature type="domain" description="O-methyltransferase dimerisation" evidence="6">
    <location>
        <begin position="141"/>
        <end position="198"/>
    </location>
</feature>
<feature type="transmembrane region" description="Helical" evidence="4">
    <location>
        <begin position="62"/>
        <end position="87"/>
    </location>
</feature>
<reference evidence="7" key="1">
    <citation type="submission" date="2020-09" db="EMBL/GenBank/DDBJ databases">
        <title>Genome-Enabled Discovery of Anthraquinone Biosynthesis in Senna tora.</title>
        <authorList>
            <person name="Kang S.-H."/>
            <person name="Pandey R.P."/>
            <person name="Lee C.-M."/>
            <person name="Sim J.-S."/>
            <person name="Jeong J.-T."/>
            <person name="Choi B.-S."/>
            <person name="Jung M."/>
            <person name="Ginzburg D."/>
            <person name="Zhao K."/>
            <person name="Won S.Y."/>
            <person name="Oh T.-J."/>
            <person name="Yu Y."/>
            <person name="Kim N.-H."/>
            <person name="Lee O.R."/>
            <person name="Lee T.-H."/>
            <person name="Bashyal P."/>
            <person name="Kim T.-S."/>
            <person name="Lee W.-H."/>
            <person name="Kawkins C."/>
            <person name="Kim C.-K."/>
            <person name="Kim J.S."/>
            <person name="Ahn B.O."/>
            <person name="Rhee S.Y."/>
            <person name="Sohng J.K."/>
        </authorList>
    </citation>
    <scope>NUCLEOTIDE SEQUENCE</scope>
    <source>
        <tissue evidence="7">Leaf</tissue>
    </source>
</reference>
<dbReference type="GO" id="GO:0008757">
    <property type="term" value="F:S-adenosylmethionine-dependent methyltransferase activity"/>
    <property type="evidence" value="ECO:0007669"/>
    <property type="project" value="UniProtKB-ARBA"/>
</dbReference>
<gene>
    <name evidence="7" type="ORF">G2W53_032532</name>
</gene>
<dbReference type="InterPro" id="IPR001077">
    <property type="entry name" value="COMT_C"/>
</dbReference>
<dbReference type="GO" id="GO:0032259">
    <property type="term" value="P:methylation"/>
    <property type="evidence" value="ECO:0007669"/>
    <property type="project" value="UniProtKB-KW"/>
</dbReference>
<evidence type="ECO:0000259" key="5">
    <source>
        <dbReference type="Pfam" id="PF00891"/>
    </source>
</evidence>
<dbReference type="InterPro" id="IPR036388">
    <property type="entry name" value="WH-like_DNA-bd_sf"/>
</dbReference>
<dbReference type="InterPro" id="IPR029063">
    <property type="entry name" value="SAM-dependent_MTases_sf"/>
</dbReference>
<dbReference type="EMBL" id="JAAIUW010000010">
    <property type="protein sequence ID" value="KAF7811556.1"/>
    <property type="molecule type" value="Genomic_DNA"/>
</dbReference>
<comment type="caution">
    <text evidence="7">The sequence shown here is derived from an EMBL/GenBank/DDBJ whole genome shotgun (WGS) entry which is preliminary data.</text>
</comment>
<keyword evidence="8" id="KW-1185">Reference proteome</keyword>
<dbReference type="Proteomes" id="UP000634136">
    <property type="component" value="Unassembled WGS sequence"/>
</dbReference>
<keyword evidence="4" id="KW-1133">Transmembrane helix</keyword>
<dbReference type="Gene3D" id="3.40.50.150">
    <property type="entry name" value="Vaccinia Virus protein VP39"/>
    <property type="match status" value="1"/>
</dbReference>
<evidence type="ECO:0000313" key="8">
    <source>
        <dbReference type="Proteomes" id="UP000634136"/>
    </source>
</evidence>
<evidence type="ECO:0000256" key="3">
    <source>
        <dbReference type="ARBA" id="ARBA00022691"/>
    </source>
</evidence>
<dbReference type="Pfam" id="PF08100">
    <property type="entry name" value="Dimerisation"/>
    <property type="match status" value="1"/>
</dbReference>
<keyword evidence="2 7" id="KW-0808">Transferase</keyword>
<keyword evidence="4" id="KW-0472">Membrane</keyword>
<dbReference type="InterPro" id="IPR016461">
    <property type="entry name" value="COMT-like"/>
</dbReference>
<keyword evidence="4" id="KW-0812">Transmembrane</keyword>
<dbReference type="Gene3D" id="1.10.10.10">
    <property type="entry name" value="Winged helix-like DNA-binding domain superfamily/Winged helix DNA-binding domain"/>
    <property type="match status" value="1"/>
</dbReference>
<evidence type="ECO:0000259" key="6">
    <source>
        <dbReference type="Pfam" id="PF08100"/>
    </source>
</evidence>
<sequence length="419" mass="45944">MICNFCPREFLLRFFEFVVVCSEKGCISRRSSSLAAVTSQPSNGVDAAAKARLSPSQAILDLCLASSFIASAMLNLIPAITFVITAFTGLNEVFRFKSLVHFANCSSEKEGSEEGSAKMGTNQGQAEAEAELFQAQCHLYKHSYNFMTSMSLKAALQLNLPDIIHSHGRPMTLPELLLALQIEPAKSGHLYRLMRLLLLKHHVPTLSPYVEAMFHTALVHTSEFLGDWFQGKELTPFHTANNGMGFWDYLSQNQEFSTLFNGAMSSDSSMMNLVIKGCGSVFEGLNSLVDVGGGKGAASRIISESLPNVQCTVLDLPHVVENMSDSSNLKFVGGDMFQSIPSADAVLLKLVLHAFSDEDCVKVLKKCREAIASKGKEGKVIIIDIVINVKDDGHELKEAKLLFDVVMMVYVTGKEREEK</sequence>
<dbReference type="FunFam" id="3.40.50.150:FF:000057">
    <property type="entry name" value="O-methyltransferase ZRP4"/>
    <property type="match status" value="1"/>
</dbReference>
<feature type="domain" description="O-methyltransferase C-terminal" evidence="5">
    <location>
        <begin position="225"/>
        <end position="419"/>
    </location>
</feature>
<evidence type="ECO:0000256" key="1">
    <source>
        <dbReference type="ARBA" id="ARBA00022603"/>
    </source>
</evidence>
<evidence type="ECO:0000256" key="4">
    <source>
        <dbReference type="SAM" id="Phobius"/>
    </source>
</evidence>
<keyword evidence="1 7" id="KW-0489">Methyltransferase</keyword>